<evidence type="ECO:0000313" key="2">
    <source>
        <dbReference type="EMBL" id="OBR40389.1"/>
    </source>
</evidence>
<accession>A0A1B7ZBW1</accession>
<protein>
    <recommendedName>
        <fullName evidence="1">Glycosyltransferase 2-like domain-containing protein</fullName>
    </recommendedName>
</protein>
<dbReference type="PANTHER" id="PTHR48090">
    <property type="entry name" value="UNDECAPRENYL-PHOSPHATE 4-DEOXY-4-FORMAMIDO-L-ARABINOSE TRANSFERASE-RELATED"/>
    <property type="match status" value="1"/>
</dbReference>
<dbReference type="InterPro" id="IPR029044">
    <property type="entry name" value="Nucleotide-diphossugar_trans"/>
</dbReference>
<sequence length="251" mass="29091">MSKITIIIPCFNEEQSIKQTLLKIVAEISKFTNHTFHIIVVDDYSTDNSLAILNEFRNTVCNELQIITNKTNLGIALSTKVLLEDALKHSPDFVLKCDMDNDFPHEQVFKTFLNYINENNTNYNYILVGERQIEDDNSMSLLEFNEKLKMESYLSNTLNIKNYNPVSSGVLLYGKNVLKTILQEQIVQEYSLRWGLDFLLPLVAIKLNYKVVKSKMNNGIYSKERRPESKIKAQYAAYYHILKLVNNTYPL</sequence>
<feature type="domain" description="Glycosyltransferase 2-like" evidence="1">
    <location>
        <begin position="5"/>
        <end position="144"/>
    </location>
</feature>
<gene>
    <name evidence="2" type="ORF">A9200_16040</name>
</gene>
<evidence type="ECO:0000313" key="3">
    <source>
        <dbReference type="Proteomes" id="UP000092164"/>
    </source>
</evidence>
<reference evidence="3" key="1">
    <citation type="submission" date="2016-06" db="EMBL/GenBank/DDBJ databases">
        <authorList>
            <person name="Zhan P."/>
        </authorList>
    </citation>
    <scope>NUCLEOTIDE SEQUENCE [LARGE SCALE GENOMIC DNA]</scope>
    <source>
        <strain evidence="3">T28</strain>
    </source>
</reference>
<keyword evidence="3" id="KW-1185">Reference proteome</keyword>
<evidence type="ECO:0000259" key="1">
    <source>
        <dbReference type="Pfam" id="PF00535"/>
    </source>
</evidence>
<dbReference type="Pfam" id="PF00535">
    <property type="entry name" value="Glycos_transf_2"/>
    <property type="match status" value="1"/>
</dbReference>
<name>A0A1B7ZBW1_9FLAO</name>
<organism evidence="2 3">
    <name type="scientific">Maribacter hydrothermalis</name>
    <dbReference type="NCBI Taxonomy" id="1836467"/>
    <lineage>
        <taxon>Bacteria</taxon>
        <taxon>Pseudomonadati</taxon>
        <taxon>Bacteroidota</taxon>
        <taxon>Flavobacteriia</taxon>
        <taxon>Flavobacteriales</taxon>
        <taxon>Flavobacteriaceae</taxon>
        <taxon>Maribacter</taxon>
    </lineage>
</organism>
<dbReference type="SUPFAM" id="SSF53448">
    <property type="entry name" value="Nucleotide-diphospho-sugar transferases"/>
    <property type="match status" value="1"/>
</dbReference>
<dbReference type="Proteomes" id="UP000092164">
    <property type="component" value="Unassembled WGS sequence"/>
</dbReference>
<comment type="caution">
    <text evidence="2">The sequence shown here is derived from an EMBL/GenBank/DDBJ whole genome shotgun (WGS) entry which is preliminary data.</text>
</comment>
<dbReference type="EMBL" id="LZFP01000008">
    <property type="protein sequence ID" value="OBR40389.1"/>
    <property type="molecule type" value="Genomic_DNA"/>
</dbReference>
<dbReference type="AlphaFoldDB" id="A0A1B7ZBW1"/>
<dbReference type="InterPro" id="IPR050256">
    <property type="entry name" value="Glycosyltransferase_2"/>
</dbReference>
<dbReference type="InterPro" id="IPR001173">
    <property type="entry name" value="Glyco_trans_2-like"/>
</dbReference>
<dbReference type="KEGG" id="mart:BTR34_00835"/>
<dbReference type="OrthoDB" id="9810303at2"/>
<dbReference type="STRING" id="1836467.BTR34_00835"/>
<proteinExistence type="predicted"/>
<dbReference type="RefSeq" id="WP_068483922.1">
    <property type="nucleotide sequence ID" value="NZ_CP018760.1"/>
</dbReference>
<dbReference type="Gene3D" id="3.90.550.10">
    <property type="entry name" value="Spore Coat Polysaccharide Biosynthesis Protein SpsA, Chain A"/>
    <property type="match status" value="1"/>
</dbReference>